<proteinExistence type="inferred from homology"/>
<dbReference type="Proteomes" id="UP001314170">
    <property type="component" value="Unassembled WGS sequence"/>
</dbReference>
<gene>
    <name evidence="2" type="ORF">DCAF_LOCUS13812</name>
</gene>
<dbReference type="SUPFAM" id="SSF48264">
    <property type="entry name" value="Cytochrome P450"/>
    <property type="match status" value="1"/>
</dbReference>
<dbReference type="GO" id="GO:0016705">
    <property type="term" value="F:oxidoreductase activity, acting on paired donors, with incorporation or reduction of molecular oxygen"/>
    <property type="evidence" value="ECO:0007669"/>
    <property type="project" value="InterPro"/>
</dbReference>
<evidence type="ECO:0000313" key="3">
    <source>
        <dbReference type="Proteomes" id="UP001314170"/>
    </source>
</evidence>
<dbReference type="GO" id="GO:0020037">
    <property type="term" value="F:heme binding"/>
    <property type="evidence" value="ECO:0007669"/>
    <property type="project" value="InterPro"/>
</dbReference>
<dbReference type="InterPro" id="IPR001128">
    <property type="entry name" value="Cyt_P450"/>
</dbReference>
<organism evidence="2 3">
    <name type="scientific">Dovyalis caffra</name>
    <dbReference type="NCBI Taxonomy" id="77055"/>
    <lineage>
        <taxon>Eukaryota</taxon>
        <taxon>Viridiplantae</taxon>
        <taxon>Streptophyta</taxon>
        <taxon>Embryophyta</taxon>
        <taxon>Tracheophyta</taxon>
        <taxon>Spermatophyta</taxon>
        <taxon>Magnoliopsida</taxon>
        <taxon>eudicotyledons</taxon>
        <taxon>Gunneridae</taxon>
        <taxon>Pentapetalae</taxon>
        <taxon>rosids</taxon>
        <taxon>fabids</taxon>
        <taxon>Malpighiales</taxon>
        <taxon>Salicaceae</taxon>
        <taxon>Flacourtieae</taxon>
        <taxon>Dovyalis</taxon>
    </lineage>
</organism>
<dbReference type="AlphaFoldDB" id="A0AAV1RQ06"/>
<evidence type="ECO:0008006" key="4">
    <source>
        <dbReference type="Google" id="ProtNLM"/>
    </source>
</evidence>
<protein>
    <recommendedName>
        <fullName evidence="4">Cytochrome P450 76AD1-like protein</fullName>
    </recommendedName>
</protein>
<sequence>MTLKLGRITTIVISSPDIAKEALQKNEQALSSRPILDAIRANNHHKNSMVWLPASTHWKFLRKVCAKQMFTPQKLNASQALRQEKVEEMLEYVQENCNNGHVVDIGRTAFITVLNLISNTFFSFNIANYNSNFSQEFSDLVVGVMEQVGKPNIADYFPILRLVDPQGVRRKMNIYSKRTAQIFENIVNDRTQGRSSLVASKANHDVLDALLILAKENHTEFSYNDIQALLLRALTLLQAR</sequence>
<dbReference type="PANTHER" id="PTHR47950">
    <property type="entry name" value="CYTOCHROME P450, FAMILY 76, SUBFAMILY C, POLYPEPTIDE 5-RELATED"/>
    <property type="match status" value="1"/>
</dbReference>
<dbReference type="GO" id="GO:0005506">
    <property type="term" value="F:iron ion binding"/>
    <property type="evidence" value="ECO:0007669"/>
    <property type="project" value="InterPro"/>
</dbReference>
<name>A0AAV1RQ06_9ROSI</name>
<reference evidence="2 3" key="1">
    <citation type="submission" date="2024-01" db="EMBL/GenBank/DDBJ databases">
        <authorList>
            <person name="Waweru B."/>
        </authorList>
    </citation>
    <scope>NUCLEOTIDE SEQUENCE [LARGE SCALE GENOMIC DNA]</scope>
</reference>
<comment type="similarity">
    <text evidence="1">Belongs to the cytochrome P450 family.</text>
</comment>
<dbReference type="GO" id="GO:0004497">
    <property type="term" value="F:monooxygenase activity"/>
    <property type="evidence" value="ECO:0007669"/>
    <property type="project" value="InterPro"/>
</dbReference>
<dbReference type="Gene3D" id="1.10.630.10">
    <property type="entry name" value="Cytochrome P450"/>
    <property type="match status" value="1"/>
</dbReference>
<dbReference type="PANTHER" id="PTHR47950:SF44">
    <property type="entry name" value="CYTOCHROME P450, FAMILY 76, SUBFAMILY C, POLYPEPTIDE 5-RELATED"/>
    <property type="match status" value="1"/>
</dbReference>
<dbReference type="EMBL" id="CAWUPB010001156">
    <property type="protein sequence ID" value="CAK7338764.1"/>
    <property type="molecule type" value="Genomic_DNA"/>
</dbReference>
<accession>A0AAV1RQ06</accession>
<evidence type="ECO:0000313" key="2">
    <source>
        <dbReference type="EMBL" id="CAK7338764.1"/>
    </source>
</evidence>
<dbReference type="Pfam" id="PF00067">
    <property type="entry name" value="p450"/>
    <property type="match status" value="1"/>
</dbReference>
<keyword evidence="3" id="KW-1185">Reference proteome</keyword>
<evidence type="ECO:0000256" key="1">
    <source>
        <dbReference type="ARBA" id="ARBA00010617"/>
    </source>
</evidence>
<comment type="caution">
    <text evidence="2">The sequence shown here is derived from an EMBL/GenBank/DDBJ whole genome shotgun (WGS) entry which is preliminary data.</text>
</comment>
<dbReference type="InterPro" id="IPR036396">
    <property type="entry name" value="Cyt_P450_sf"/>
</dbReference>